<feature type="region of interest" description="Disordered" evidence="1">
    <location>
        <begin position="1"/>
        <end position="126"/>
    </location>
</feature>
<feature type="compositionally biased region" description="Polar residues" evidence="1">
    <location>
        <begin position="105"/>
        <end position="120"/>
    </location>
</feature>
<gene>
    <name evidence="2" type="ORF">MELLADRAFT_101017</name>
</gene>
<dbReference type="GeneID" id="18921256"/>
<evidence type="ECO:0000256" key="1">
    <source>
        <dbReference type="SAM" id="MobiDB-lite"/>
    </source>
</evidence>
<organism evidence="3">
    <name type="scientific">Melampsora larici-populina (strain 98AG31 / pathotype 3-4-7)</name>
    <name type="common">Poplar leaf rust fungus</name>
    <dbReference type="NCBI Taxonomy" id="747676"/>
    <lineage>
        <taxon>Eukaryota</taxon>
        <taxon>Fungi</taxon>
        <taxon>Dikarya</taxon>
        <taxon>Basidiomycota</taxon>
        <taxon>Pucciniomycotina</taxon>
        <taxon>Pucciniomycetes</taxon>
        <taxon>Pucciniales</taxon>
        <taxon>Melampsoraceae</taxon>
        <taxon>Melampsora</taxon>
    </lineage>
</organism>
<accession>F4R3C8</accession>
<dbReference type="InParanoid" id="F4R3C8"/>
<evidence type="ECO:0000313" key="2">
    <source>
        <dbReference type="EMBL" id="EGG12607.1"/>
    </source>
</evidence>
<dbReference type="Proteomes" id="UP000001072">
    <property type="component" value="Unassembled WGS sequence"/>
</dbReference>
<dbReference type="HOGENOM" id="CLU_2121610_0_0_1"/>
<proteinExistence type="predicted"/>
<dbReference type="EMBL" id="GL883090">
    <property type="protein sequence ID" value="EGG12607.1"/>
    <property type="molecule type" value="Genomic_DNA"/>
</dbReference>
<dbReference type="AlphaFoldDB" id="F4R3C8"/>
<feature type="compositionally biased region" description="Basic and acidic residues" evidence="1">
    <location>
        <begin position="8"/>
        <end position="33"/>
    </location>
</feature>
<dbReference type="RefSeq" id="XP_007403545.1">
    <property type="nucleotide sequence ID" value="XM_007403483.1"/>
</dbReference>
<name>F4R3C8_MELLP</name>
<keyword evidence="3" id="KW-1185">Reference proteome</keyword>
<dbReference type="VEuPathDB" id="FungiDB:MELLADRAFT_101017"/>
<protein>
    <submittedName>
        <fullName evidence="2">Uncharacterized protein</fullName>
    </submittedName>
</protein>
<sequence length="126" mass="13951">MSSVTSERPSRSRKEPERQGMCRPSPDSRRRVSIDQIILAKSSNRHKKKTQSVETEDSEDEPVIVPSAQNKQKCHTISTNDASASDPPSSPVAHKPKEKGKKKASTSGSIRNEVSNQSNLSKRKQN</sequence>
<feature type="compositionally biased region" description="Polar residues" evidence="1">
    <location>
        <begin position="67"/>
        <end position="80"/>
    </location>
</feature>
<reference evidence="3" key="1">
    <citation type="journal article" date="2011" name="Proc. Natl. Acad. Sci. U.S.A.">
        <title>Obligate biotrophy features unraveled by the genomic analysis of rust fungi.</title>
        <authorList>
            <person name="Duplessis S."/>
            <person name="Cuomo C.A."/>
            <person name="Lin Y.-C."/>
            <person name="Aerts A."/>
            <person name="Tisserant E."/>
            <person name="Veneault-Fourrey C."/>
            <person name="Joly D.L."/>
            <person name="Hacquard S."/>
            <person name="Amselem J."/>
            <person name="Cantarel B.L."/>
            <person name="Chiu R."/>
            <person name="Coutinho P.M."/>
            <person name="Feau N."/>
            <person name="Field M."/>
            <person name="Frey P."/>
            <person name="Gelhaye E."/>
            <person name="Goldberg J."/>
            <person name="Grabherr M.G."/>
            <person name="Kodira C.D."/>
            <person name="Kohler A."/>
            <person name="Kuees U."/>
            <person name="Lindquist E.A."/>
            <person name="Lucas S.M."/>
            <person name="Mago R."/>
            <person name="Mauceli E."/>
            <person name="Morin E."/>
            <person name="Murat C."/>
            <person name="Pangilinan J.L."/>
            <person name="Park R."/>
            <person name="Pearson M."/>
            <person name="Quesneville H."/>
            <person name="Rouhier N."/>
            <person name="Sakthikumar S."/>
            <person name="Salamov A.A."/>
            <person name="Schmutz J."/>
            <person name="Selles B."/>
            <person name="Shapiro H."/>
            <person name="Tanguay P."/>
            <person name="Tuskan G.A."/>
            <person name="Henrissat B."/>
            <person name="Van de Peer Y."/>
            <person name="Rouze P."/>
            <person name="Ellis J.G."/>
            <person name="Dodds P.N."/>
            <person name="Schein J.E."/>
            <person name="Zhong S."/>
            <person name="Hamelin R.C."/>
            <person name="Grigoriev I.V."/>
            <person name="Szabo L.J."/>
            <person name="Martin F."/>
        </authorList>
    </citation>
    <scope>NUCLEOTIDE SEQUENCE [LARGE SCALE GENOMIC DNA]</scope>
    <source>
        <strain evidence="3">98AG31 / pathotype 3-4-7</strain>
    </source>
</reference>
<feature type="compositionally biased region" description="Basic residues" evidence="1">
    <location>
        <begin position="94"/>
        <end position="104"/>
    </location>
</feature>
<evidence type="ECO:0000313" key="3">
    <source>
        <dbReference type="Proteomes" id="UP000001072"/>
    </source>
</evidence>
<dbReference type="KEGG" id="mlr:MELLADRAFT_101017"/>